<evidence type="ECO:0000313" key="4">
    <source>
        <dbReference type="Proteomes" id="UP000274922"/>
    </source>
</evidence>
<feature type="compositionally biased region" description="Polar residues" evidence="1">
    <location>
        <begin position="379"/>
        <end position="394"/>
    </location>
</feature>
<feature type="region of interest" description="Disordered" evidence="1">
    <location>
        <begin position="623"/>
        <end position="700"/>
    </location>
</feature>
<name>A0A4V1IUB7_9FUNG</name>
<feature type="region of interest" description="Disordered" evidence="1">
    <location>
        <begin position="101"/>
        <end position="140"/>
    </location>
</feature>
<dbReference type="Gene3D" id="2.30.30.40">
    <property type="entry name" value="SH3 Domains"/>
    <property type="match status" value="1"/>
</dbReference>
<keyword evidence="2" id="KW-1133">Transmembrane helix</keyword>
<keyword evidence="4" id="KW-1185">Reference proteome</keyword>
<keyword evidence="2" id="KW-0812">Transmembrane</keyword>
<dbReference type="InterPro" id="IPR036028">
    <property type="entry name" value="SH3-like_dom_sf"/>
</dbReference>
<feature type="region of interest" description="Disordered" evidence="1">
    <location>
        <begin position="362"/>
        <end position="494"/>
    </location>
</feature>
<reference evidence="4" key="1">
    <citation type="journal article" date="2018" name="Nat. Microbiol.">
        <title>Leveraging single-cell genomics to expand the fungal tree of life.</title>
        <authorList>
            <person name="Ahrendt S.R."/>
            <person name="Quandt C.A."/>
            <person name="Ciobanu D."/>
            <person name="Clum A."/>
            <person name="Salamov A."/>
            <person name="Andreopoulos B."/>
            <person name="Cheng J.F."/>
            <person name="Woyke T."/>
            <person name="Pelin A."/>
            <person name="Henrissat B."/>
            <person name="Reynolds N.K."/>
            <person name="Benny G.L."/>
            <person name="Smith M.E."/>
            <person name="James T.Y."/>
            <person name="Grigoriev I.V."/>
        </authorList>
    </citation>
    <scope>NUCLEOTIDE SEQUENCE [LARGE SCALE GENOMIC DNA]</scope>
    <source>
        <strain evidence="4">ATCC 52028</strain>
    </source>
</reference>
<feature type="region of interest" description="Disordered" evidence="1">
    <location>
        <begin position="769"/>
        <end position="858"/>
    </location>
</feature>
<feature type="compositionally biased region" description="Low complexity" evidence="1">
    <location>
        <begin position="395"/>
        <end position="431"/>
    </location>
</feature>
<gene>
    <name evidence="3" type="ORF">CXG81DRAFT_19996</name>
</gene>
<feature type="compositionally biased region" description="Polar residues" evidence="1">
    <location>
        <begin position="21"/>
        <end position="35"/>
    </location>
</feature>
<evidence type="ECO:0008006" key="5">
    <source>
        <dbReference type="Google" id="ProtNLM"/>
    </source>
</evidence>
<dbReference type="STRING" id="1555241.A0A4V1IUB7"/>
<feature type="compositionally biased region" description="Low complexity" evidence="1">
    <location>
        <begin position="443"/>
        <end position="461"/>
    </location>
</feature>
<sequence>MSFNNNNSNNNRNANGFGSNQFNANNGLNNRQLSGTTFAGTSNGFSTISATSRNQLESDDAHGAHEKGLIAGMVVLGIAVLLLIVIAIFWLLRCQRRRRRLAAPARKSPPLDRGVSAPSAGDEENPVERPAADASAAGVAGAASRASVDDALYDEPKPSRQFREGGLLKRLSTIIESVIASPSPIPFKPAGTAAVGVPRPPHGSAGSAGPSVAAPAPAARPASLSGTSRGSARKSAMTRSLSPQSRGPSSSLPRPAPQPRSLWQRFNHWRRGSPETDVEADGAWSAAWWPGGGAKSSPAGLGSRSSTIDLDDGDLPMVEPRPSPPRSQSPPSPPPPHVRRERTPSPTRARMTRFMRAANLMRGRTNSDSEPPSVHHAMSSASEDCSCRTVSQHRPSVSSGATPRSSSPGSSSSSSAGPSSSSSSSARASHSQHTPHRLRGGRAVVTAASSSTASVSASASAAHRHHRPTKPPQITITSASTSSQTSGSRYGASPVPDVASAVVSLPSPTASTTVITTKTVTMRTATTQTLRAASSTQTTAKAAAAATPTTPTAIAPPKSLETVTAIAAEDGSTTPQGAWMAIRSFSSSSSLELDFSAGDRIEVLEQYADGWGYGRRLLSPPTSLTVSGVSREDKSTHASPPARPKRADARPPSGRLSPIDADGESDGEGHAIKPIRPLAPESRRRSTKRPRGRATPTTSPCGCFPLRYVHWSIPYETPPALPPALPAGTGHRAYAVARVADAATAPSTPMTEPGTPMNTTSEAVMMTAVPVPASGPSPSKLPRMNQSRSNPQTAEPPSSSSSGSTSSESGLPTPNSPSSSSSASQTRPYSPEVVDPAPPRSATPTAPVDDVAAPDEEV</sequence>
<feature type="region of interest" description="Disordered" evidence="1">
    <location>
        <begin position="191"/>
        <end position="260"/>
    </location>
</feature>
<feature type="compositionally biased region" description="Polar residues" evidence="1">
    <location>
        <begin position="784"/>
        <end position="793"/>
    </location>
</feature>
<feature type="compositionally biased region" description="Low complexity" evidence="1">
    <location>
        <begin position="473"/>
        <end position="494"/>
    </location>
</feature>
<evidence type="ECO:0000256" key="2">
    <source>
        <dbReference type="SAM" id="Phobius"/>
    </source>
</evidence>
<evidence type="ECO:0000256" key="1">
    <source>
        <dbReference type="SAM" id="MobiDB-lite"/>
    </source>
</evidence>
<protein>
    <recommendedName>
        <fullName evidence="5">SH3 domain-containing protein</fullName>
    </recommendedName>
</protein>
<proteinExistence type="predicted"/>
<evidence type="ECO:0000313" key="3">
    <source>
        <dbReference type="EMBL" id="RKO99998.1"/>
    </source>
</evidence>
<feature type="compositionally biased region" description="Low complexity" evidence="1">
    <location>
        <begin position="795"/>
        <end position="831"/>
    </location>
</feature>
<feature type="compositionally biased region" description="Low complexity" evidence="1">
    <location>
        <begin position="239"/>
        <end position="253"/>
    </location>
</feature>
<feature type="compositionally biased region" description="Low complexity" evidence="1">
    <location>
        <begin position="202"/>
        <end position="226"/>
    </location>
</feature>
<dbReference type="EMBL" id="ML014242">
    <property type="protein sequence ID" value="RKO99998.1"/>
    <property type="molecule type" value="Genomic_DNA"/>
</dbReference>
<dbReference type="AlphaFoldDB" id="A0A4V1IUB7"/>
<feature type="compositionally biased region" description="Pro residues" evidence="1">
    <location>
        <begin position="319"/>
        <end position="336"/>
    </location>
</feature>
<feature type="compositionally biased region" description="Low complexity" evidence="1">
    <location>
        <begin position="1"/>
        <end position="20"/>
    </location>
</feature>
<accession>A0A4V1IUB7</accession>
<feature type="transmembrane region" description="Helical" evidence="2">
    <location>
        <begin position="69"/>
        <end position="92"/>
    </location>
</feature>
<dbReference type="SUPFAM" id="SSF50044">
    <property type="entry name" value="SH3-domain"/>
    <property type="match status" value="1"/>
</dbReference>
<feature type="region of interest" description="Disordered" evidence="1">
    <location>
        <begin position="1"/>
        <end position="35"/>
    </location>
</feature>
<feature type="compositionally biased region" description="Low complexity" evidence="1">
    <location>
        <begin position="769"/>
        <end position="778"/>
    </location>
</feature>
<keyword evidence="2" id="KW-0472">Membrane</keyword>
<dbReference type="Proteomes" id="UP000274922">
    <property type="component" value="Unassembled WGS sequence"/>
</dbReference>
<feature type="region of interest" description="Disordered" evidence="1">
    <location>
        <begin position="289"/>
        <end position="350"/>
    </location>
</feature>
<organism evidence="3 4">
    <name type="scientific">Caulochytrium protostelioides</name>
    <dbReference type="NCBI Taxonomy" id="1555241"/>
    <lineage>
        <taxon>Eukaryota</taxon>
        <taxon>Fungi</taxon>
        <taxon>Fungi incertae sedis</taxon>
        <taxon>Chytridiomycota</taxon>
        <taxon>Chytridiomycota incertae sedis</taxon>
        <taxon>Chytridiomycetes</taxon>
        <taxon>Caulochytriales</taxon>
        <taxon>Caulochytriaceae</taxon>
        <taxon>Caulochytrium</taxon>
    </lineage>
</organism>